<evidence type="ECO:0000313" key="3">
    <source>
        <dbReference type="Proteomes" id="UP000077623"/>
    </source>
</evidence>
<proteinExistence type="predicted"/>
<dbReference type="Proteomes" id="UP000077623">
    <property type="component" value="Unassembled WGS sequence"/>
</dbReference>
<evidence type="ECO:0000256" key="1">
    <source>
        <dbReference type="SAM" id="Phobius"/>
    </source>
</evidence>
<keyword evidence="1" id="KW-0812">Transmembrane</keyword>
<protein>
    <submittedName>
        <fullName evidence="2">Uncharacterized protein</fullName>
    </submittedName>
</protein>
<dbReference type="EMBL" id="LWUJ01000010">
    <property type="protein sequence ID" value="OAL10520.1"/>
    <property type="molecule type" value="Genomic_DNA"/>
</dbReference>
<dbReference type="STRING" id="432608.A6V39_00450"/>
<organism evidence="2 3">
    <name type="scientific">Candidatus Mycoplasma haematobovis</name>
    <dbReference type="NCBI Taxonomy" id="432608"/>
    <lineage>
        <taxon>Bacteria</taxon>
        <taxon>Bacillati</taxon>
        <taxon>Mycoplasmatota</taxon>
        <taxon>Mollicutes</taxon>
        <taxon>Mycoplasmataceae</taxon>
        <taxon>Mycoplasma</taxon>
    </lineage>
</organism>
<reference evidence="3" key="1">
    <citation type="submission" date="2016-04" db="EMBL/GenBank/DDBJ databases">
        <authorList>
            <person name="Quiroz-Castaneda R.E."/>
            <person name="Martinez-Ocampo F."/>
        </authorList>
    </citation>
    <scope>NUCLEOTIDE SEQUENCE [LARGE SCALE GENOMIC DNA]</scope>
    <source>
        <strain evidence="3">INIFAP01</strain>
    </source>
</reference>
<accession>A0A1A9QFP6</accession>
<keyword evidence="1" id="KW-1133">Transmembrane helix</keyword>
<evidence type="ECO:0000313" key="2">
    <source>
        <dbReference type="EMBL" id="OAL10520.1"/>
    </source>
</evidence>
<comment type="caution">
    <text evidence="2">The sequence shown here is derived from an EMBL/GenBank/DDBJ whole genome shotgun (WGS) entry which is preliminary data.</text>
</comment>
<feature type="transmembrane region" description="Helical" evidence="1">
    <location>
        <begin position="6"/>
        <end position="28"/>
    </location>
</feature>
<keyword evidence="1" id="KW-0472">Membrane</keyword>
<gene>
    <name evidence="2" type="ORF">A6V39_00450</name>
</gene>
<keyword evidence="3" id="KW-1185">Reference proteome</keyword>
<name>A0A1A9QFP6_9MOLU</name>
<sequence length="216" mass="24458">MSNVVRVAVGLGAISGVAGGGLLLNKFLSTEDIQSKLKANSLEILDSNNNDDIWKKILASYKEVSAKEPKFKFSGEEVSDETKLKKQCEDTLKKKAGEDNESNNYYDKAKRWCTVPTSVEKVLGKERIILSTDTTPTKDKENQAEWDEKIKKYTDQTNKDKIDNLDLGSKAITDVKPENRTRIREACKKLNEKHSFEEGYEEAIKKSQTWCSIEKK</sequence>
<dbReference type="RefSeq" id="WP_187149754.1">
    <property type="nucleotide sequence ID" value="NZ_LWUJ01000010.1"/>
</dbReference>
<dbReference type="AlphaFoldDB" id="A0A1A9QFP6"/>